<accession>A0ABM9D8L9</accession>
<evidence type="ECO:0000256" key="1">
    <source>
        <dbReference type="ARBA" id="ARBA00004651"/>
    </source>
</evidence>
<gene>
    <name evidence="8 9" type="primary">corA</name>
    <name evidence="9" type="ORF">GEAMG1_1730</name>
</gene>
<name>A0ABM9D8L9_9BACT</name>
<organism evidence="9 10">
    <name type="scientific">Trichlorobacter ammonificans</name>
    <dbReference type="NCBI Taxonomy" id="2916410"/>
    <lineage>
        <taxon>Bacteria</taxon>
        <taxon>Pseudomonadati</taxon>
        <taxon>Thermodesulfobacteriota</taxon>
        <taxon>Desulfuromonadia</taxon>
        <taxon>Geobacterales</taxon>
        <taxon>Geobacteraceae</taxon>
        <taxon>Trichlorobacter</taxon>
    </lineage>
</organism>
<dbReference type="EMBL" id="OW150024">
    <property type="protein sequence ID" value="CAH2031562.1"/>
    <property type="molecule type" value="Genomic_DNA"/>
</dbReference>
<dbReference type="SUPFAM" id="SSF144083">
    <property type="entry name" value="Magnesium transport protein CorA, transmembrane region"/>
    <property type="match status" value="1"/>
</dbReference>
<dbReference type="Gene3D" id="3.30.460.20">
    <property type="entry name" value="CorA soluble domain-like"/>
    <property type="match status" value="1"/>
</dbReference>
<dbReference type="RefSeq" id="WP_305732379.1">
    <property type="nucleotide sequence ID" value="NZ_OW150024.1"/>
</dbReference>
<dbReference type="InterPro" id="IPR004488">
    <property type="entry name" value="Mg/Co-transport_prot_CorA"/>
</dbReference>
<feature type="transmembrane region" description="Helical" evidence="8">
    <location>
        <begin position="299"/>
        <end position="319"/>
    </location>
</feature>
<dbReference type="Pfam" id="PF01544">
    <property type="entry name" value="CorA"/>
    <property type="match status" value="1"/>
</dbReference>
<evidence type="ECO:0000256" key="8">
    <source>
        <dbReference type="RuleBase" id="RU362010"/>
    </source>
</evidence>
<dbReference type="Gene3D" id="1.20.58.340">
    <property type="entry name" value="Magnesium transport protein CorA, transmembrane region"/>
    <property type="match status" value="2"/>
</dbReference>
<dbReference type="NCBIfam" id="TIGR00383">
    <property type="entry name" value="corA"/>
    <property type="match status" value="1"/>
</dbReference>
<comment type="subcellular location">
    <subcellularLocation>
        <location evidence="1">Cell membrane</location>
        <topology evidence="1">Multi-pass membrane protein</topology>
    </subcellularLocation>
    <subcellularLocation>
        <location evidence="8">Membrane</location>
        <topology evidence="8">Multi-pass membrane protein</topology>
    </subcellularLocation>
</comment>
<reference evidence="9 10" key="1">
    <citation type="submission" date="2022-03" db="EMBL/GenBank/DDBJ databases">
        <authorList>
            <person name="Koch H."/>
        </authorList>
    </citation>
    <scope>NUCLEOTIDE SEQUENCE [LARGE SCALE GENOMIC DNA]</scope>
    <source>
        <strain evidence="9 10">G1</strain>
    </source>
</reference>
<keyword evidence="3 8" id="KW-0813">Transport</keyword>
<keyword evidence="6 8" id="KW-1133">Transmembrane helix</keyword>
<dbReference type="PANTHER" id="PTHR46494:SF1">
    <property type="entry name" value="CORA FAMILY METAL ION TRANSPORTER (EUROFUNG)"/>
    <property type="match status" value="1"/>
</dbReference>
<evidence type="ECO:0000256" key="7">
    <source>
        <dbReference type="ARBA" id="ARBA00023136"/>
    </source>
</evidence>
<dbReference type="SUPFAM" id="SSF143865">
    <property type="entry name" value="CorA soluble domain-like"/>
    <property type="match status" value="1"/>
</dbReference>
<dbReference type="CDD" id="cd12828">
    <property type="entry name" value="TmCorA-like_1"/>
    <property type="match status" value="1"/>
</dbReference>
<feature type="transmembrane region" description="Helical" evidence="8">
    <location>
        <begin position="331"/>
        <end position="351"/>
    </location>
</feature>
<protein>
    <recommendedName>
        <fullName evidence="8">Magnesium transport protein CorA</fullName>
    </recommendedName>
</protein>
<dbReference type="InterPro" id="IPR045861">
    <property type="entry name" value="CorA_cytoplasmic_dom"/>
</dbReference>
<sequence>MKRARRLFRARSAKEGLPPGTLVHIGEASQHAVAITRFSFSEQELREERECDLAALTPEQAGSRVTWIDVEGVHEVETIRSLGESYSLHPLVLEDIVSTVQRPKVEDYDDYLFLVARMLLPQEGRDFSVEQVSMVLGRGWLFTFQEGFRGDVFESVRERLRSGKGRIRAQGADYLAYALLDTMVDRYFTVLEQFGERLVLLEEEVSLHPHPRLLVQLNELKKEAIFLRKTIWPLREVLSFLQRDDTELINETTRIYLRDVHDHAIQAIETVETYRDLLSGMQDLYLSSIANRTNEIMRFLTVIGTIFIPLTFIVGLYGMNFKYMPELEWHWGYFGVLLLMAVIALGMVEYFRRRRWL</sequence>
<comment type="similarity">
    <text evidence="2 8">Belongs to the CorA metal ion transporter (MIT) (TC 1.A.35) family.</text>
</comment>
<dbReference type="InterPro" id="IPR002523">
    <property type="entry name" value="MgTranspt_CorA/ZnTranspt_ZntB"/>
</dbReference>
<evidence type="ECO:0000313" key="9">
    <source>
        <dbReference type="EMBL" id="CAH2031562.1"/>
    </source>
</evidence>
<keyword evidence="10" id="KW-1185">Reference proteome</keyword>
<keyword evidence="8" id="KW-0406">Ion transport</keyword>
<proteinExistence type="inferred from homology"/>
<keyword evidence="8" id="KW-0460">Magnesium</keyword>
<evidence type="ECO:0000256" key="3">
    <source>
        <dbReference type="ARBA" id="ARBA00022448"/>
    </source>
</evidence>
<evidence type="ECO:0000256" key="6">
    <source>
        <dbReference type="ARBA" id="ARBA00022989"/>
    </source>
</evidence>
<keyword evidence="7 8" id="KW-0472">Membrane</keyword>
<comment type="function">
    <text evidence="8">Mediates influx of magnesium ions.</text>
</comment>
<dbReference type="Proteomes" id="UP001295463">
    <property type="component" value="Chromosome"/>
</dbReference>
<dbReference type="PANTHER" id="PTHR46494">
    <property type="entry name" value="CORA FAMILY METAL ION TRANSPORTER (EUROFUNG)"/>
    <property type="match status" value="1"/>
</dbReference>
<evidence type="ECO:0000256" key="4">
    <source>
        <dbReference type="ARBA" id="ARBA00022475"/>
    </source>
</evidence>
<keyword evidence="4 8" id="KW-1003">Cell membrane</keyword>
<evidence type="ECO:0000256" key="5">
    <source>
        <dbReference type="ARBA" id="ARBA00022692"/>
    </source>
</evidence>
<keyword evidence="5 8" id="KW-0812">Transmembrane</keyword>
<evidence type="ECO:0000256" key="2">
    <source>
        <dbReference type="ARBA" id="ARBA00009765"/>
    </source>
</evidence>
<dbReference type="InterPro" id="IPR045863">
    <property type="entry name" value="CorA_TM1_TM2"/>
</dbReference>
<evidence type="ECO:0000313" key="10">
    <source>
        <dbReference type="Proteomes" id="UP001295463"/>
    </source>
</evidence>